<dbReference type="PANTHER" id="PTHR47942:SF63">
    <property type="entry name" value="PENTATRICOPEPTIDE REPEAT-CONTAINING PROTEIN"/>
    <property type="match status" value="1"/>
</dbReference>
<evidence type="ECO:0000256" key="3">
    <source>
        <dbReference type="SAM" id="MobiDB-lite"/>
    </source>
</evidence>
<dbReference type="PROSITE" id="PS51375">
    <property type="entry name" value="PPR"/>
    <property type="match status" value="1"/>
</dbReference>
<sequence>IPSDVDWDAVSKAIGMELIDDAVLEKRHALPDRLHIPEVLWDLLPSDARFGEPSLLDWPASTGRHPGSRYNLPPQSLWALETARLKSMRTRQTRKKLAIQEVSICLLIHNLLFSAKAGLASPDALASLSPHIASVAHLSYEESQSVKRDIIANRTALETTKLEDWPEDTMTIRTVPKFQAEPDYMQDVDGDFHHIAQQLNTAIKNIFDEYQDKRIYPDGLALAIAKICHNLLISSAAPNLQTFNILLTGFQKWKRHSLVNWVIEALDDCKIRPNEITCAAILDYYTERERPDDFSRFVALMRGASDALMLAKPDIAVNEAGEGRLVRVSETKVYQKVYPTPTVFNSLMHGVLKFAGFDRAMDIYYEMKEDGWGLDMVGLSCFLDDCMHRADWQGGLAVWEEISSIRGRIKPDLLAKAYAQFLTLCSIAQKPAAFNSVLEHVVKCGYDRKAVLTSFREFSHAVRQKQGYLAPAWTADNLLIAVSDYMKDGESTEANVAPFFEEMNGGPDSDSPAPPGPSEPSEPPESTSKSTTDPWDAWLEHELG</sequence>
<evidence type="ECO:0000256" key="1">
    <source>
        <dbReference type="ARBA" id="ARBA00022737"/>
    </source>
</evidence>
<reference evidence="4" key="1">
    <citation type="journal article" date="2020" name="Stud. Mycol.">
        <title>101 Dothideomycetes genomes: a test case for predicting lifestyles and emergence of pathogens.</title>
        <authorList>
            <person name="Haridas S."/>
            <person name="Albert R."/>
            <person name="Binder M."/>
            <person name="Bloem J."/>
            <person name="Labutti K."/>
            <person name="Salamov A."/>
            <person name="Andreopoulos B."/>
            <person name="Baker S."/>
            <person name="Barry K."/>
            <person name="Bills G."/>
            <person name="Bluhm B."/>
            <person name="Cannon C."/>
            <person name="Castanera R."/>
            <person name="Culley D."/>
            <person name="Daum C."/>
            <person name="Ezra D."/>
            <person name="Gonzalez J."/>
            <person name="Henrissat B."/>
            <person name="Kuo A."/>
            <person name="Liang C."/>
            <person name="Lipzen A."/>
            <person name="Lutzoni F."/>
            <person name="Magnuson J."/>
            <person name="Mondo S."/>
            <person name="Nolan M."/>
            <person name="Ohm R."/>
            <person name="Pangilinan J."/>
            <person name="Park H.-J."/>
            <person name="Ramirez L."/>
            <person name="Alfaro M."/>
            <person name="Sun H."/>
            <person name="Tritt A."/>
            <person name="Yoshinaga Y."/>
            <person name="Zwiers L.-H."/>
            <person name="Turgeon B."/>
            <person name="Goodwin S."/>
            <person name="Spatafora J."/>
            <person name="Crous P."/>
            <person name="Grigoriev I."/>
        </authorList>
    </citation>
    <scope>NUCLEOTIDE SEQUENCE</scope>
    <source>
        <strain evidence="4">CBS 107.79</strain>
    </source>
</reference>
<dbReference type="InterPro" id="IPR011990">
    <property type="entry name" value="TPR-like_helical_dom_sf"/>
</dbReference>
<dbReference type="InterPro" id="IPR002885">
    <property type="entry name" value="PPR_rpt"/>
</dbReference>
<feature type="non-terminal residue" evidence="4">
    <location>
        <position position="1"/>
    </location>
</feature>
<feature type="non-terminal residue" evidence="4">
    <location>
        <position position="544"/>
    </location>
</feature>
<keyword evidence="5" id="KW-1185">Reference proteome</keyword>
<dbReference type="PANTHER" id="PTHR47942">
    <property type="entry name" value="TETRATRICOPEPTIDE REPEAT (TPR)-LIKE SUPERFAMILY PROTEIN-RELATED"/>
    <property type="match status" value="1"/>
</dbReference>
<feature type="compositionally biased region" description="Pro residues" evidence="3">
    <location>
        <begin position="512"/>
        <end position="523"/>
    </location>
</feature>
<dbReference type="EMBL" id="ML976718">
    <property type="protein sequence ID" value="KAF1968663.1"/>
    <property type="molecule type" value="Genomic_DNA"/>
</dbReference>
<evidence type="ECO:0000256" key="2">
    <source>
        <dbReference type="PROSITE-ProRule" id="PRU00708"/>
    </source>
</evidence>
<protein>
    <submittedName>
        <fullName evidence="4">Uncharacterized protein</fullName>
    </submittedName>
</protein>
<feature type="compositionally biased region" description="Low complexity" evidence="3">
    <location>
        <begin position="524"/>
        <end position="534"/>
    </location>
</feature>
<feature type="repeat" description="PPR" evidence="2">
    <location>
        <begin position="340"/>
        <end position="374"/>
    </location>
</feature>
<accession>A0A6A5UTY8</accession>
<evidence type="ECO:0000313" key="5">
    <source>
        <dbReference type="Proteomes" id="UP000800036"/>
    </source>
</evidence>
<name>A0A6A5UTY8_9PLEO</name>
<organism evidence="4 5">
    <name type="scientific">Bimuria novae-zelandiae CBS 107.79</name>
    <dbReference type="NCBI Taxonomy" id="1447943"/>
    <lineage>
        <taxon>Eukaryota</taxon>
        <taxon>Fungi</taxon>
        <taxon>Dikarya</taxon>
        <taxon>Ascomycota</taxon>
        <taxon>Pezizomycotina</taxon>
        <taxon>Dothideomycetes</taxon>
        <taxon>Pleosporomycetidae</taxon>
        <taxon>Pleosporales</taxon>
        <taxon>Massarineae</taxon>
        <taxon>Didymosphaeriaceae</taxon>
        <taxon>Bimuria</taxon>
    </lineage>
</organism>
<evidence type="ECO:0000313" key="4">
    <source>
        <dbReference type="EMBL" id="KAF1968663.1"/>
    </source>
</evidence>
<dbReference type="InterPro" id="IPR051222">
    <property type="entry name" value="PPR/CCM1_RNA-binding"/>
</dbReference>
<feature type="region of interest" description="Disordered" evidence="3">
    <location>
        <begin position="500"/>
        <end position="544"/>
    </location>
</feature>
<dbReference type="Proteomes" id="UP000800036">
    <property type="component" value="Unassembled WGS sequence"/>
</dbReference>
<proteinExistence type="predicted"/>
<gene>
    <name evidence="4" type="ORF">BU23DRAFT_403345</name>
</gene>
<keyword evidence="1" id="KW-0677">Repeat</keyword>
<dbReference type="AlphaFoldDB" id="A0A6A5UTY8"/>
<dbReference type="Gene3D" id="1.25.40.10">
    <property type="entry name" value="Tetratricopeptide repeat domain"/>
    <property type="match status" value="2"/>
</dbReference>
<dbReference type="OrthoDB" id="185373at2759"/>